<dbReference type="Gene3D" id="3.40.50.300">
    <property type="entry name" value="P-loop containing nucleotide triphosphate hydrolases"/>
    <property type="match status" value="1"/>
</dbReference>
<organism evidence="10 11">
    <name type="scientific">Exaiptasia diaphana</name>
    <name type="common">Tropical sea anemone</name>
    <name type="synonym">Aiptasia pulchella</name>
    <dbReference type="NCBI Taxonomy" id="2652724"/>
    <lineage>
        <taxon>Eukaryota</taxon>
        <taxon>Metazoa</taxon>
        <taxon>Cnidaria</taxon>
        <taxon>Anthozoa</taxon>
        <taxon>Hexacorallia</taxon>
        <taxon>Actiniaria</taxon>
        <taxon>Aiptasiidae</taxon>
        <taxon>Exaiptasia</taxon>
    </lineage>
</organism>
<dbReference type="GO" id="GO:0005694">
    <property type="term" value="C:chromosome"/>
    <property type="evidence" value="ECO:0007669"/>
    <property type="project" value="TreeGrafter"/>
</dbReference>
<evidence type="ECO:0000313" key="10">
    <source>
        <dbReference type="EnsemblMetazoa" id="XP_020906327.1"/>
    </source>
</evidence>
<feature type="domain" description="Helicase C-terminal" evidence="9">
    <location>
        <begin position="4"/>
        <end position="170"/>
    </location>
</feature>
<dbReference type="GO" id="GO:0003677">
    <property type="term" value="F:DNA binding"/>
    <property type="evidence" value="ECO:0007669"/>
    <property type="project" value="UniProtKB-KW"/>
</dbReference>
<dbReference type="GO" id="GO:0000724">
    <property type="term" value="P:double-strand break repair via homologous recombination"/>
    <property type="evidence" value="ECO:0007669"/>
    <property type="project" value="TreeGrafter"/>
</dbReference>
<accession>A0A913XLR1</accession>
<dbReference type="Pfam" id="PF00271">
    <property type="entry name" value="Helicase_C"/>
    <property type="match status" value="1"/>
</dbReference>
<keyword evidence="2" id="KW-0238">DNA-binding</keyword>
<name>A0A913XLR1_EXADI</name>
<evidence type="ECO:0000256" key="4">
    <source>
        <dbReference type="ARBA" id="ARBA00023242"/>
    </source>
</evidence>
<dbReference type="InterPro" id="IPR001650">
    <property type="entry name" value="Helicase_C-like"/>
</dbReference>
<dbReference type="Proteomes" id="UP000887567">
    <property type="component" value="Unplaced"/>
</dbReference>
<keyword evidence="4" id="KW-0539">Nucleus</keyword>
<dbReference type="OMA" id="KEHCERT"/>
<protein>
    <recommendedName>
        <fullName evidence="6">DNA 3'-5' helicase</fullName>
        <ecNumber evidence="6">5.6.2.4</ecNumber>
    </recommendedName>
    <alternativeName>
        <fullName evidence="7">DNA 3'-5' helicase BLM</fullName>
    </alternativeName>
</protein>
<dbReference type="SUPFAM" id="SSF52540">
    <property type="entry name" value="P-loop containing nucleoside triphosphate hydrolases"/>
    <property type="match status" value="1"/>
</dbReference>
<comment type="similarity">
    <text evidence="1">Belongs to the helicase family. RecQ subfamily.</text>
</comment>
<dbReference type="EnsemblMetazoa" id="XM_021050668.1">
    <property type="protein sequence ID" value="XP_020906327.1"/>
    <property type="gene ID" value="LOC110244460"/>
</dbReference>
<evidence type="ECO:0000256" key="8">
    <source>
        <dbReference type="SAM" id="MobiDB-lite"/>
    </source>
</evidence>
<dbReference type="PANTHER" id="PTHR13710">
    <property type="entry name" value="DNA HELICASE RECQ FAMILY MEMBER"/>
    <property type="match status" value="1"/>
</dbReference>
<evidence type="ECO:0000259" key="9">
    <source>
        <dbReference type="PROSITE" id="PS51194"/>
    </source>
</evidence>
<dbReference type="InterPro" id="IPR027417">
    <property type="entry name" value="P-loop_NTPase"/>
</dbReference>
<dbReference type="PANTHER" id="PTHR13710:SF153">
    <property type="entry name" value="RECQ-LIKE DNA HELICASE BLM"/>
    <property type="match status" value="1"/>
</dbReference>
<feature type="region of interest" description="Disordered" evidence="8">
    <location>
        <begin position="210"/>
        <end position="232"/>
    </location>
</feature>
<evidence type="ECO:0000256" key="3">
    <source>
        <dbReference type="ARBA" id="ARBA00023235"/>
    </source>
</evidence>
<evidence type="ECO:0000256" key="1">
    <source>
        <dbReference type="ARBA" id="ARBA00005446"/>
    </source>
</evidence>
<evidence type="ECO:0000256" key="2">
    <source>
        <dbReference type="ARBA" id="ARBA00023125"/>
    </source>
</evidence>
<dbReference type="GeneID" id="110244460"/>
<dbReference type="GO" id="GO:0009378">
    <property type="term" value="F:four-way junction helicase activity"/>
    <property type="evidence" value="ECO:0007669"/>
    <property type="project" value="TreeGrafter"/>
</dbReference>
<dbReference type="GO" id="GO:0043138">
    <property type="term" value="F:3'-5' DNA helicase activity"/>
    <property type="evidence" value="ECO:0007669"/>
    <property type="project" value="UniProtKB-EC"/>
</dbReference>
<evidence type="ECO:0000256" key="5">
    <source>
        <dbReference type="ARBA" id="ARBA00034617"/>
    </source>
</evidence>
<reference evidence="10" key="1">
    <citation type="submission" date="2022-11" db="UniProtKB">
        <authorList>
            <consortium name="EnsemblMetazoa"/>
        </authorList>
    </citation>
    <scope>IDENTIFICATION</scope>
</reference>
<dbReference type="AlphaFoldDB" id="A0A913XLR1"/>
<evidence type="ECO:0000313" key="11">
    <source>
        <dbReference type="Proteomes" id="UP000887567"/>
    </source>
</evidence>
<dbReference type="GO" id="GO:0005737">
    <property type="term" value="C:cytoplasm"/>
    <property type="evidence" value="ECO:0007669"/>
    <property type="project" value="TreeGrafter"/>
</dbReference>
<dbReference type="EC" id="5.6.2.4" evidence="6"/>
<dbReference type="GO" id="GO:0005634">
    <property type="term" value="C:nucleus"/>
    <property type="evidence" value="ECO:0007669"/>
    <property type="project" value="TreeGrafter"/>
</dbReference>
<keyword evidence="3" id="KW-0413">Isomerase</keyword>
<sequence length="232" mass="26074">MDSDLEWYFGWLAEELKNKKEHCERTVIYCQTIKQCGIIYGVLKGMLGQDLIIRTDTGEQHPLLEMLHSCTPDQNKNNIISSFQSEKGTVRLLVATIAFGMDVDCKGVCRVIHYGPSKNVETFVQETGRAGRDGSQSTSYLLYQGMLLNHVDGDIKCFIRNTKCTRKTLLNYFQSDCEKPDIAHLSILLLPTARLQNACKISNAQRGRKDTKVLSIERSTDASKTTSGRTAD</sequence>
<evidence type="ECO:0000256" key="7">
    <source>
        <dbReference type="ARBA" id="ARBA00044542"/>
    </source>
</evidence>
<dbReference type="PROSITE" id="PS51194">
    <property type="entry name" value="HELICASE_CTER"/>
    <property type="match status" value="1"/>
</dbReference>
<dbReference type="KEGG" id="epa:110244460"/>
<feature type="compositionally biased region" description="Polar residues" evidence="8">
    <location>
        <begin position="222"/>
        <end position="232"/>
    </location>
</feature>
<evidence type="ECO:0000256" key="6">
    <source>
        <dbReference type="ARBA" id="ARBA00034808"/>
    </source>
</evidence>
<keyword evidence="11" id="KW-1185">Reference proteome</keyword>
<dbReference type="SMART" id="SM00490">
    <property type="entry name" value="HELICc"/>
    <property type="match status" value="1"/>
</dbReference>
<proteinExistence type="inferred from homology"/>
<dbReference type="OrthoDB" id="10261556at2759"/>
<dbReference type="RefSeq" id="XP_020906327.1">
    <property type="nucleotide sequence ID" value="XM_021050668.1"/>
</dbReference>
<comment type="catalytic activity">
    <reaction evidence="5">
        <text>Couples ATP hydrolysis with the unwinding of duplex DNA by translocating in the 3'-5' direction.</text>
        <dbReference type="EC" id="5.6.2.4"/>
    </reaction>
</comment>